<dbReference type="SUPFAM" id="SSF55469">
    <property type="entry name" value="FMN-dependent nitroreductase-like"/>
    <property type="match status" value="1"/>
</dbReference>
<accession>A0A5C6S396</accession>
<dbReference type="InterPro" id="IPR000415">
    <property type="entry name" value="Nitroreductase-like"/>
</dbReference>
<evidence type="ECO:0000313" key="5">
    <source>
        <dbReference type="Proteomes" id="UP000321580"/>
    </source>
</evidence>
<keyword evidence="5" id="KW-1185">Reference proteome</keyword>
<organism evidence="4 5">
    <name type="scientific">Phaeodactylibacter luteus</name>
    <dbReference type="NCBI Taxonomy" id="1564516"/>
    <lineage>
        <taxon>Bacteria</taxon>
        <taxon>Pseudomonadati</taxon>
        <taxon>Bacteroidota</taxon>
        <taxon>Saprospiria</taxon>
        <taxon>Saprospirales</taxon>
        <taxon>Haliscomenobacteraceae</taxon>
        <taxon>Phaeodactylibacter</taxon>
    </lineage>
</organism>
<dbReference type="GO" id="GO:0016491">
    <property type="term" value="F:oxidoreductase activity"/>
    <property type="evidence" value="ECO:0007669"/>
    <property type="project" value="UniProtKB-KW"/>
</dbReference>
<evidence type="ECO:0000256" key="1">
    <source>
        <dbReference type="ARBA" id="ARBA00007118"/>
    </source>
</evidence>
<dbReference type="CDD" id="cd02138">
    <property type="entry name" value="TdsD-like"/>
    <property type="match status" value="1"/>
</dbReference>
<proteinExistence type="inferred from homology"/>
<evidence type="ECO:0000313" key="4">
    <source>
        <dbReference type="EMBL" id="TXB68419.1"/>
    </source>
</evidence>
<dbReference type="Gene3D" id="3.40.109.10">
    <property type="entry name" value="NADH Oxidase"/>
    <property type="match status" value="1"/>
</dbReference>
<comment type="caution">
    <text evidence="4">The sequence shown here is derived from an EMBL/GenBank/DDBJ whole genome shotgun (WGS) entry which is preliminary data.</text>
</comment>
<reference evidence="4 5" key="1">
    <citation type="submission" date="2019-08" db="EMBL/GenBank/DDBJ databases">
        <title>Genome of Phaeodactylibacter luteus.</title>
        <authorList>
            <person name="Bowman J.P."/>
        </authorList>
    </citation>
    <scope>NUCLEOTIDE SEQUENCE [LARGE SCALE GENOMIC DNA]</scope>
    <source>
        <strain evidence="4 5">KCTC 42180</strain>
    </source>
</reference>
<dbReference type="Pfam" id="PF00881">
    <property type="entry name" value="Nitroreductase"/>
    <property type="match status" value="1"/>
</dbReference>
<feature type="domain" description="Nitroreductase" evidence="3">
    <location>
        <begin position="15"/>
        <end position="159"/>
    </location>
</feature>
<keyword evidence="2" id="KW-0560">Oxidoreductase</keyword>
<dbReference type="OrthoDB" id="9809288at2"/>
<name>A0A5C6S396_9BACT</name>
<dbReference type="InterPro" id="IPR029479">
    <property type="entry name" value="Nitroreductase"/>
</dbReference>
<dbReference type="PANTHER" id="PTHR43673:SF10">
    <property type="entry name" value="NADH DEHYDROGENASE_NAD(P)H NITROREDUCTASE XCC3605-RELATED"/>
    <property type="match status" value="1"/>
</dbReference>
<gene>
    <name evidence="4" type="ORF">FRY97_02680</name>
</gene>
<comment type="similarity">
    <text evidence="1">Belongs to the nitroreductase family.</text>
</comment>
<protein>
    <submittedName>
        <fullName evidence="4">Nitroreductase family protein</fullName>
    </submittedName>
</protein>
<dbReference type="PANTHER" id="PTHR43673">
    <property type="entry name" value="NAD(P)H NITROREDUCTASE YDGI-RELATED"/>
    <property type="match status" value="1"/>
</dbReference>
<dbReference type="AlphaFoldDB" id="A0A5C6S396"/>
<dbReference type="EMBL" id="VOOR01000004">
    <property type="protein sequence ID" value="TXB68419.1"/>
    <property type="molecule type" value="Genomic_DNA"/>
</dbReference>
<dbReference type="Proteomes" id="UP000321580">
    <property type="component" value="Unassembled WGS sequence"/>
</dbReference>
<evidence type="ECO:0000256" key="2">
    <source>
        <dbReference type="ARBA" id="ARBA00023002"/>
    </source>
</evidence>
<sequence>MGKQAQTQRPVHALIRQRWSPRSFTGEPVSTEVLEQLFEAASWAPSAFNEQPWSYLYAHREDEAAFGQMLDCLFEGNRSWAANAGVLILSLAAPNLSANGKPNRHYMHDTGAANNSLLLEATANGLYGHMMGGFDAKAAISAFSLPETVEPVCFIALGHLGSPEQLPEPLRSREEAARSRKPVLSFTQNLGA</sequence>
<evidence type="ECO:0000259" key="3">
    <source>
        <dbReference type="Pfam" id="PF00881"/>
    </source>
</evidence>